<evidence type="ECO:0000259" key="3">
    <source>
        <dbReference type="Pfam" id="PF00188"/>
    </source>
</evidence>
<evidence type="ECO:0000313" key="5">
    <source>
        <dbReference type="Proteomes" id="UP000257144"/>
    </source>
</evidence>
<dbReference type="CDD" id="cd05379">
    <property type="entry name" value="CAP_bacterial"/>
    <property type="match status" value="1"/>
</dbReference>
<dbReference type="OrthoDB" id="1432909at2"/>
<name>A0A3D8GRL3_9BACI</name>
<comment type="caution">
    <text evidence="4">The sequence shown here is derived from an EMBL/GenBank/DDBJ whole genome shotgun (WGS) entry which is preliminary data.</text>
</comment>
<dbReference type="PANTHER" id="PTHR31157:SF1">
    <property type="entry name" value="SCP DOMAIN-CONTAINING PROTEIN"/>
    <property type="match status" value="1"/>
</dbReference>
<feature type="signal peptide" evidence="2">
    <location>
        <begin position="1"/>
        <end position="25"/>
    </location>
</feature>
<dbReference type="InterPro" id="IPR035940">
    <property type="entry name" value="CAP_sf"/>
</dbReference>
<evidence type="ECO:0000256" key="1">
    <source>
        <dbReference type="SAM" id="MobiDB-lite"/>
    </source>
</evidence>
<dbReference type="Gene3D" id="3.40.33.10">
    <property type="entry name" value="CAP"/>
    <property type="match status" value="1"/>
</dbReference>
<evidence type="ECO:0000256" key="2">
    <source>
        <dbReference type="SAM" id="SignalP"/>
    </source>
</evidence>
<dbReference type="EMBL" id="QNQT01000003">
    <property type="protein sequence ID" value="RDU37105.1"/>
    <property type="molecule type" value="Genomic_DNA"/>
</dbReference>
<dbReference type="RefSeq" id="WP_115451933.1">
    <property type="nucleotide sequence ID" value="NZ_QNQT01000003.1"/>
</dbReference>
<dbReference type="InterPro" id="IPR036116">
    <property type="entry name" value="FN3_sf"/>
</dbReference>
<dbReference type="Proteomes" id="UP000257144">
    <property type="component" value="Unassembled WGS sequence"/>
</dbReference>
<keyword evidence="2" id="KW-0732">Signal</keyword>
<dbReference type="Pfam" id="PF00188">
    <property type="entry name" value="CAP"/>
    <property type="match status" value="1"/>
</dbReference>
<feature type="domain" description="SCP" evidence="3">
    <location>
        <begin position="47"/>
        <end position="160"/>
    </location>
</feature>
<dbReference type="InterPro" id="IPR014044">
    <property type="entry name" value="CAP_dom"/>
</dbReference>
<reference evidence="4 5" key="1">
    <citation type="submission" date="2018-07" db="EMBL/GenBank/DDBJ databases">
        <title>Bacillus sp. YLB-04 draft genome sequence.</title>
        <authorList>
            <person name="Yu L."/>
            <person name="Tang X."/>
        </authorList>
    </citation>
    <scope>NUCLEOTIDE SEQUENCE [LARGE SCALE GENOMIC DNA]</scope>
    <source>
        <strain evidence="4 5">YLB-04</strain>
    </source>
</reference>
<organism evidence="4 5">
    <name type="scientific">Neobacillus piezotolerans</name>
    <dbReference type="NCBI Taxonomy" id="2259171"/>
    <lineage>
        <taxon>Bacteria</taxon>
        <taxon>Bacillati</taxon>
        <taxon>Bacillota</taxon>
        <taxon>Bacilli</taxon>
        <taxon>Bacillales</taxon>
        <taxon>Bacillaceae</taxon>
        <taxon>Neobacillus</taxon>
    </lineage>
</organism>
<proteinExistence type="predicted"/>
<accession>A0A3D8GRL3</accession>
<feature type="chain" id="PRO_5039033258" description="SCP domain-containing protein" evidence="2">
    <location>
        <begin position="26"/>
        <end position="402"/>
    </location>
</feature>
<feature type="region of interest" description="Disordered" evidence="1">
    <location>
        <begin position="288"/>
        <end position="307"/>
    </location>
</feature>
<dbReference type="SUPFAM" id="SSF49265">
    <property type="entry name" value="Fibronectin type III"/>
    <property type="match status" value="1"/>
</dbReference>
<dbReference type="PANTHER" id="PTHR31157">
    <property type="entry name" value="SCP DOMAIN-CONTAINING PROTEIN"/>
    <property type="match status" value="1"/>
</dbReference>
<evidence type="ECO:0000313" key="4">
    <source>
        <dbReference type="EMBL" id="RDU37105.1"/>
    </source>
</evidence>
<dbReference type="SUPFAM" id="SSF55797">
    <property type="entry name" value="PR-1-like"/>
    <property type="match status" value="1"/>
</dbReference>
<sequence>MKLKKCVAIALALTTALGVSNFTPAISQPNKVEAAENAFTKDQIDSLNYLNSIRRAMGIPEVKLNPLLNKASANHANYLKLNHESGHREEAGKPGYTGSGLLERMLAAGMTDNVSLGEVIAYSPRGVKVNIDQLVNTAYHRSIILSPDIKEIGLSYNGSSYVLNTAGYTFEDDYYASEASVYPYDGQKDVEIGFYGFENPNPIAPFGVAKTGYIISYYTPGKQWAEGMTLTLKDPKGTILPVFQETNAVGDSYFFPKQELKYNTTYTATVSYFDGNAEENRSKTWSFTTKADPYPASPPPAKTTPKAPICPKPPVKVMWKGLELKKGQLGLATIKSDTTLYKLKDNKLIFSRILKKGDVYRIYAFKGTKLLGLGGGYYVDRDSRVTYETPSKEKIALANCNK</sequence>
<feature type="compositionally biased region" description="Pro residues" evidence="1">
    <location>
        <begin position="295"/>
        <end position="307"/>
    </location>
</feature>
<keyword evidence="5" id="KW-1185">Reference proteome</keyword>
<dbReference type="AlphaFoldDB" id="A0A3D8GRL3"/>
<gene>
    <name evidence="4" type="ORF">DRW41_10505</name>
</gene>
<protein>
    <recommendedName>
        <fullName evidence="3">SCP domain-containing protein</fullName>
    </recommendedName>
</protein>